<keyword evidence="5 6" id="KW-0472">Membrane</keyword>
<dbReference type="Pfam" id="PF02687">
    <property type="entry name" value="FtsX"/>
    <property type="match status" value="1"/>
</dbReference>
<accession>A0A0W8FLH2</accession>
<dbReference type="InterPro" id="IPR051447">
    <property type="entry name" value="Lipoprotein-release_system"/>
</dbReference>
<dbReference type="AlphaFoldDB" id="A0A0W8FLH2"/>
<evidence type="ECO:0000256" key="3">
    <source>
        <dbReference type="ARBA" id="ARBA00022692"/>
    </source>
</evidence>
<evidence type="ECO:0000256" key="2">
    <source>
        <dbReference type="ARBA" id="ARBA00022475"/>
    </source>
</evidence>
<gene>
    <name evidence="8" type="ORF">ASZ90_008496</name>
</gene>
<feature type="transmembrane region" description="Helical" evidence="6">
    <location>
        <begin position="277"/>
        <end position="302"/>
    </location>
</feature>
<feature type="transmembrane region" description="Helical" evidence="6">
    <location>
        <begin position="323"/>
        <end position="350"/>
    </location>
</feature>
<keyword evidence="2" id="KW-1003">Cell membrane</keyword>
<evidence type="ECO:0000256" key="5">
    <source>
        <dbReference type="ARBA" id="ARBA00023136"/>
    </source>
</evidence>
<feature type="transmembrane region" description="Helical" evidence="6">
    <location>
        <begin position="370"/>
        <end position="395"/>
    </location>
</feature>
<proteinExistence type="predicted"/>
<evidence type="ECO:0000256" key="6">
    <source>
        <dbReference type="SAM" id="Phobius"/>
    </source>
</evidence>
<evidence type="ECO:0000256" key="1">
    <source>
        <dbReference type="ARBA" id="ARBA00004651"/>
    </source>
</evidence>
<comment type="caution">
    <text evidence="8">The sequence shown here is derived from an EMBL/GenBank/DDBJ whole genome shotgun (WGS) entry which is preliminary data.</text>
</comment>
<reference evidence="8" key="1">
    <citation type="journal article" date="2015" name="Proc. Natl. Acad. Sci. U.S.A.">
        <title>Networks of energetic and metabolic interactions define dynamics in microbial communities.</title>
        <authorList>
            <person name="Embree M."/>
            <person name="Liu J.K."/>
            <person name="Al-Bassam M.M."/>
            <person name="Zengler K."/>
        </authorList>
    </citation>
    <scope>NUCLEOTIDE SEQUENCE</scope>
</reference>
<keyword evidence="3 6" id="KW-0812">Transmembrane</keyword>
<dbReference type="GO" id="GO:0098797">
    <property type="term" value="C:plasma membrane protein complex"/>
    <property type="evidence" value="ECO:0007669"/>
    <property type="project" value="TreeGrafter"/>
</dbReference>
<evidence type="ECO:0000259" key="7">
    <source>
        <dbReference type="Pfam" id="PF02687"/>
    </source>
</evidence>
<protein>
    <submittedName>
        <fullName evidence="8">Putative abc transporter integral membrane protein</fullName>
    </submittedName>
</protein>
<evidence type="ECO:0000313" key="8">
    <source>
        <dbReference type="EMBL" id="KUG21743.1"/>
    </source>
</evidence>
<sequence>MMKWMKLAFRNILRNRRRSFVTMVAIGIGFAAISLYYGYIHNVYNGLEIMAIRGEGLGNLRINRAGWQEKGKLEPEKYMFSGEDTQKIIKLVGEEKGVMLATPQIQVTGIVTNGIVSTVFIAQGVVPRDDKIIKGRWTEYFPVIGQRLSDDKRYGVEITKDLSKYLDLTPDKDGVVMAPTISGQMNALDIQVNGVYDSGNDFSNDKFMRFNYYFAQSLLDTQSAERIVILLKNWEETENMRTLLLAKLKTAGIDCEIKTWKELSMSFSKQKAFLDTMFMFLFSIVLVIVIMTTVNTMGMAILERTREIGTLRALGLKRKGVSVLFALEGAVLGFLGSLIGIVLHTCVWAIVKVNPPKYIPPGFSKPVSMYVDMVPLMLVVLLLSLVLLSMVAAIIPARRAARQNIVDALGHV</sequence>
<feature type="domain" description="ABC3 transporter permease C-terminal" evidence="7">
    <location>
        <begin position="280"/>
        <end position="405"/>
    </location>
</feature>
<evidence type="ECO:0000256" key="4">
    <source>
        <dbReference type="ARBA" id="ARBA00022989"/>
    </source>
</evidence>
<dbReference type="EMBL" id="LNQE01001025">
    <property type="protein sequence ID" value="KUG21743.1"/>
    <property type="molecule type" value="Genomic_DNA"/>
</dbReference>
<comment type="subcellular location">
    <subcellularLocation>
        <location evidence="1">Cell membrane</location>
        <topology evidence="1">Multi-pass membrane protein</topology>
    </subcellularLocation>
</comment>
<organism evidence="8">
    <name type="scientific">hydrocarbon metagenome</name>
    <dbReference type="NCBI Taxonomy" id="938273"/>
    <lineage>
        <taxon>unclassified sequences</taxon>
        <taxon>metagenomes</taxon>
        <taxon>ecological metagenomes</taxon>
    </lineage>
</organism>
<dbReference type="PANTHER" id="PTHR30489">
    <property type="entry name" value="LIPOPROTEIN-RELEASING SYSTEM TRANSMEMBRANE PROTEIN LOLE"/>
    <property type="match status" value="1"/>
</dbReference>
<name>A0A0W8FLH2_9ZZZZ</name>
<feature type="transmembrane region" description="Helical" evidence="6">
    <location>
        <begin position="20"/>
        <end position="39"/>
    </location>
</feature>
<dbReference type="PANTHER" id="PTHR30489:SF0">
    <property type="entry name" value="LIPOPROTEIN-RELEASING SYSTEM TRANSMEMBRANE PROTEIN LOLE"/>
    <property type="match status" value="1"/>
</dbReference>
<dbReference type="GO" id="GO:0044874">
    <property type="term" value="P:lipoprotein localization to outer membrane"/>
    <property type="evidence" value="ECO:0007669"/>
    <property type="project" value="TreeGrafter"/>
</dbReference>
<keyword evidence="4 6" id="KW-1133">Transmembrane helix</keyword>
<dbReference type="InterPro" id="IPR003838">
    <property type="entry name" value="ABC3_permease_C"/>
</dbReference>